<dbReference type="SUPFAM" id="SSF47413">
    <property type="entry name" value="lambda repressor-like DNA-binding domains"/>
    <property type="match status" value="1"/>
</dbReference>
<evidence type="ECO:0000256" key="1">
    <source>
        <dbReference type="ARBA" id="ARBA00023125"/>
    </source>
</evidence>
<dbReference type="Proteomes" id="UP001501490">
    <property type="component" value="Unassembled WGS sequence"/>
</dbReference>
<reference evidence="5" key="1">
    <citation type="journal article" date="2019" name="Int. J. Syst. Evol. Microbiol.">
        <title>The Global Catalogue of Microorganisms (GCM) 10K type strain sequencing project: providing services to taxonomists for standard genome sequencing and annotation.</title>
        <authorList>
            <consortium name="The Broad Institute Genomics Platform"/>
            <consortium name="The Broad Institute Genome Sequencing Center for Infectious Disease"/>
            <person name="Wu L."/>
            <person name="Ma J."/>
        </authorList>
    </citation>
    <scope>NUCLEOTIDE SEQUENCE [LARGE SCALE GENOMIC DNA]</scope>
    <source>
        <strain evidence="5">JCM 16929</strain>
    </source>
</reference>
<keyword evidence="5" id="KW-1185">Reference proteome</keyword>
<protein>
    <recommendedName>
        <fullName evidence="3">HTH cro/C1-type domain-containing protein</fullName>
    </recommendedName>
</protein>
<dbReference type="Pfam" id="PF01381">
    <property type="entry name" value="HTH_3"/>
    <property type="match status" value="1"/>
</dbReference>
<organism evidence="4 5">
    <name type="scientific">Microlunatus ginsengisoli</name>
    <dbReference type="NCBI Taxonomy" id="363863"/>
    <lineage>
        <taxon>Bacteria</taxon>
        <taxon>Bacillati</taxon>
        <taxon>Actinomycetota</taxon>
        <taxon>Actinomycetes</taxon>
        <taxon>Propionibacteriales</taxon>
        <taxon>Propionibacteriaceae</taxon>
        <taxon>Microlunatus</taxon>
    </lineage>
</organism>
<dbReference type="SMART" id="SM00530">
    <property type="entry name" value="HTH_XRE"/>
    <property type="match status" value="1"/>
</dbReference>
<feature type="region of interest" description="Disordered" evidence="2">
    <location>
        <begin position="17"/>
        <end position="49"/>
    </location>
</feature>
<evidence type="ECO:0000313" key="4">
    <source>
        <dbReference type="EMBL" id="GAA3636572.1"/>
    </source>
</evidence>
<gene>
    <name evidence="4" type="ORF">GCM10022236_43930</name>
</gene>
<evidence type="ECO:0000313" key="5">
    <source>
        <dbReference type="Proteomes" id="UP001501490"/>
    </source>
</evidence>
<accession>A0ABP7ANZ4</accession>
<dbReference type="PANTHER" id="PTHR46797:SF1">
    <property type="entry name" value="METHYLPHOSPHONATE SYNTHASE"/>
    <property type="match status" value="1"/>
</dbReference>
<comment type="caution">
    <text evidence="4">The sequence shown here is derived from an EMBL/GenBank/DDBJ whole genome shotgun (WGS) entry which is preliminary data.</text>
</comment>
<keyword evidence="1" id="KW-0238">DNA-binding</keyword>
<dbReference type="EMBL" id="BAABAB010000042">
    <property type="protein sequence ID" value="GAA3636572.1"/>
    <property type="molecule type" value="Genomic_DNA"/>
</dbReference>
<dbReference type="InterPro" id="IPR050807">
    <property type="entry name" value="TransReg_Diox_bact_type"/>
</dbReference>
<dbReference type="InterPro" id="IPR010982">
    <property type="entry name" value="Lambda_DNA-bd_dom_sf"/>
</dbReference>
<dbReference type="InterPro" id="IPR001387">
    <property type="entry name" value="Cro/C1-type_HTH"/>
</dbReference>
<name>A0ABP7ANZ4_9ACTN</name>
<evidence type="ECO:0000256" key="2">
    <source>
        <dbReference type="SAM" id="MobiDB-lite"/>
    </source>
</evidence>
<proteinExistence type="predicted"/>
<dbReference type="PROSITE" id="PS50943">
    <property type="entry name" value="HTH_CROC1"/>
    <property type="match status" value="1"/>
</dbReference>
<dbReference type="CDD" id="cd00093">
    <property type="entry name" value="HTH_XRE"/>
    <property type="match status" value="1"/>
</dbReference>
<sequence length="136" mass="15005">MGRRAYGWRMGDVIPFPRRSRDERQAERSAPTGPARPSTRRPPREQLWRTLVGSQLREERARRAETLAAVAARAGISVQYLSELERGRKEPSSEVLAAVARALDLTLLDLTVGVARDLHSQRISAGRPTGPVALAA</sequence>
<evidence type="ECO:0000259" key="3">
    <source>
        <dbReference type="PROSITE" id="PS50943"/>
    </source>
</evidence>
<feature type="domain" description="HTH cro/C1-type" evidence="3">
    <location>
        <begin position="56"/>
        <end position="110"/>
    </location>
</feature>
<dbReference type="PANTHER" id="PTHR46797">
    <property type="entry name" value="HTH-TYPE TRANSCRIPTIONAL REGULATOR"/>
    <property type="match status" value="1"/>
</dbReference>
<dbReference type="Gene3D" id="1.10.260.40">
    <property type="entry name" value="lambda repressor-like DNA-binding domains"/>
    <property type="match status" value="1"/>
</dbReference>